<dbReference type="NCBIfam" id="TIGR00222">
    <property type="entry name" value="panB"/>
    <property type="match status" value="1"/>
</dbReference>
<dbReference type="PANTHER" id="PTHR20881:SF0">
    <property type="entry name" value="3-METHYL-2-OXOBUTANOATE HYDROXYMETHYLTRANSFERASE"/>
    <property type="match status" value="1"/>
</dbReference>
<evidence type="ECO:0000256" key="2">
    <source>
        <dbReference type="ARBA" id="ARBA00008676"/>
    </source>
</evidence>
<sequence>MMRKSIINFQKQKANGDKITMVAAYDYPSAKALDEAGVDVILVGDSVAMVLLGHEDTLSISVEEMLVFTKAVSKASQNAFVLADMPFMSYQSSVYDALQNAAKLMKEGRANGVKLEGGREFSECIKALNRASIPVIAHIGLTPQSINTMGGYRVQGKSKEAAKKLIDDAKAVQDAGASMVLMECVPSKLAKKITQILEVPTIGIGAGKHCDGQVLVYHDFLGINQSFKPKFVKQFANLNPSEGIKAYINAVKSGEFPSEEYSFSLENDEWIEELY</sequence>
<dbReference type="GO" id="GO:0000287">
    <property type="term" value="F:magnesium ion binding"/>
    <property type="evidence" value="ECO:0007669"/>
    <property type="project" value="TreeGrafter"/>
</dbReference>
<feature type="active site" description="Proton acceptor" evidence="7 8">
    <location>
        <position position="183"/>
    </location>
</feature>
<dbReference type="InterPro" id="IPR040442">
    <property type="entry name" value="Pyrv_kinase-like_dom_sf"/>
</dbReference>
<keyword evidence="5 7" id="KW-0808">Transferase</keyword>
<evidence type="ECO:0000256" key="4">
    <source>
        <dbReference type="ARBA" id="ARBA00022655"/>
    </source>
</evidence>
<dbReference type="PIRSF" id="PIRSF000388">
    <property type="entry name" value="Pantoate_hydroxy_MeTrfase"/>
    <property type="match status" value="1"/>
</dbReference>
<evidence type="ECO:0000256" key="7">
    <source>
        <dbReference type="HAMAP-Rule" id="MF_00156"/>
    </source>
</evidence>
<comment type="subunit">
    <text evidence="3 7">Homodecamer; pentamer of dimers.</text>
</comment>
<feature type="binding site" evidence="7 9">
    <location>
        <begin position="45"/>
        <end position="46"/>
    </location>
    <ligand>
        <name>3-methyl-2-oxobutanoate</name>
        <dbReference type="ChEBI" id="CHEBI:11851"/>
    </ligand>
</feature>
<dbReference type="CDD" id="cd06557">
    <property type="entry name" value="KPHMT-like"/>
    <property type="match status" value="1"/>
</dbReference>
<dbReference type="GO" id="GO:0015940">
    <property type="term" value="P:pantothenate biosynthetic process"/>
    <property type="evidence" value="ECO:0007669"/>
    <property type="project" value="UniProtKB-UniRule"/>
</dbReference>
<dbReference type="HAMAP" id="MF_00156">
    <property type="entry name" value="PanB"/>
    <property type="match status" value="1"/>
</dbReference>
<keyword evidence="7 10" id="KW-0460">Magnesium</keyword>
<accession>A0A828QYC2</accession>
<proteinExistence type="inferred from homology"/>
<comment type="cofactor">
    <cofactor evidence="7 10">
        <name>Mg(2+)</name>
        <dbReference type="ChEBI" id="CHEBI:18420"/>
    </cofactor>
    <text evidence="7 10">Binds 1 Mg(2+) ion per subunit.</text>
</comment>
<dbReference type="EMBL" id="AEPU01000017">
    <property type="protein sequence ID" value="EFU72030.1"/>
    <property type="molecule type" value="Genomic_DNA"/>
</dbReference>
<comment type="similarity">
    <text evidence="2 7">Belongs to the PanB family.</text>
</comment>
<keyword evidence="11" id="KW-0489">Methyltransferase</keyword>
<evidence type="ECO:0000256" key="8">
    <source>
        <dbReference type="PIRSR" id="PIRSR000388-1"/>
    </source>
</evidence>
<dbReference type="GO" id="GO:0003864">
    <property type="term" value="F:3-methyl-2-oxobutanoate hydroxymethyltransferase activity"/>
    <property type="evidence" value="ECO:0007669"/>
    <property type="project" value="UniProtKB-UniRule"/>
</dbReference>
<comment type="subcellular location">
    <subcellularLocation>
        <location evidence="7">Cytoplasm</location>
    </subcellularLocation>
</comment>
<evidence type="ECO:0000256" key="3">
    <source>
        <dbReference type="ARBA" id="ARBA00011424"/>
    </source>
</evidence>
<feature type="binding site" evidence="7 10">
    <location>
        <position position="84"/>
    </location>
    <ligand>
        <name>Mg(2+)</name>
        <dbReference type="ChEBI" id="CHEBI:18420"/>
    </ligand>
</feature>
<dbReference type="GO" id="GO:0032259">
    <property type="term" value="P:methylation"/>
    <property type="evidence" value="ECO:0007669"/>
    <property type="project" value="UniProtKB-KW"/>
</dbReference>
<dbReference type="FunFam" id="3.20.20.60:FF:000003">
    <property type="entry name" value="3-methyl-2-oxobutanoate hydroxymethyltransferase"/>
    <property type="match status" value="1"/>
</dbReference>
<dbReference type="UniPathway" id="UPA00028">
    <property type="reaction ID" value="UER00003"/>
</dbReference>
<feature type="binding site" evidence="7 9">
    <location>
        <position position="114"/>
    </location>
    <ligand>
        <name>3-methyl-2-oxobutanoate</name>
        <dbReference type="ChEBI" id="CHEBI:11851"/>
    </ligand>
</feature>
<feature type="binding site" evidence="7 9">
    <location>
        <position position="84"/>
    </location>
    <ligand>
        <name>3-methyl-2-oxobutanoate</name>
        <dbReference type="ChEBI" id="CHEBI:11851"/>
    </ligand>
</feature>
<feature type="binding site" evidence="7 10">
    <location>
        <position position="45"/>
    </location>
    <ligand>
        <name>Mg(2+)</name>
        <dbReference type="ChEBI" id="CHEBI:18420"/>
    </ligand>
</feature>
<dbReference type="NCBIfam" id="NF001452">
    <property type="entry name" value="PRK00311.1"/>
    <property type="match status" value="1"/>
</dbReference>
<dbReference type="AlphaFoldDB" id="A0A828QYC2"/>
<reference evidence="11 12" key="1">
    <citation type="submission" date="2010-12" db="EMBL/GenBank/DDBJ databases">
        <authorList>
            <person name="Muzny D."/>
            <person name="Qin X."/>
            <person name="Buhay C."/>
            <person name="Dugan-Rocha S."/>
            <person name="Ding Y."/>
            <person name="Chen G."/>
            <person name="Hawes A."/>
            <person name="Holder M."/>
            <person name="Jhangiani S."/>
            <person name="Johnson A."/>
            <person name="Khan Z."/>
            <person name="Li Z."/>
            <person name="Liu W."/>
            <person name="Liu X."/>
            <person name="Perez L."/>
            <person name="Shen H."/>
            <person name="Wang Q."/>
            <person name="Watt J."/>
            <person name="Xi L."/>
            <person name="Xin Y."/>
            <person name="Zhou J."/>
            <person name="Deng J."/>
            <person name="Jiang H."/>
            <person name="Liu Y."/>
            <person name="Qu J."/>
            <person name="Song X.-Z."/>
            <person name="Zhang L."/>
            <person name="Villasana D."/>
            <person name="Johnson A."/>
            <person name="Liu J."/>
            <person name="Liyanage D."/>
            <person name="Lorensuhewa L."/>
            <person name="Robinson T."/>
            <person name="Song A."/>
            <person name="Song B.-B."/>
            <person name="Dinh H."/>
            <person name="Thornton R."/>
            <person name="Coyle M."/>
            <person name="Francisco L."/>
            <person name="Jackson L."/>
            <person name="Javaid M."/>
            <person name="Korchina V."/>
            <person name="Kovar C."/>
            <person name="Mata R."/>
            <person name="Mathew T."/>
            <person name="Ngo R."/>
            <person name="Nguyen L."/>
            <person name="Nguyen N."/>
            <person name="Okwuonu G."/>
            <person name="Ongeri F."/>
            <person name="Pham C."/>
            <person name="Simmons D."/>
            <person name="Wilczek-Boney K."/>
            <person name="Hale W."/>
            <person name="Jakkamsetti A."/>
            <person name="Pham P."/>
            <person name="Ruth R."/>
            <person name="San Lucas F."/>
            <person name="Warren J."/>
            <person name="Zhang J."/>
            <person name="Zhao Z."/>
            <person name="Zhou C."/>
            <person name="Zhu D."/>
            <person name="Lee S."/>
            <person name="Bess C."/>
            <person name="Blankenburg K."/>
            <person name="Forbes L."/>
            <person name="Fu Q."/>
            <person name="Gubbala S."/>
            <person name="Hirani K."/>
            <person name="Jayaseelan J.C."/>
            <person name="Lara F."/>
            <person name="Munidasa M."/>
            <person name="Palculict T."/>
            <person name="Patil S."/>
            <person name="Pu L.-L."/>
            <person name="Saada N."/>
            <person name="Tang L."/>
            <person name="Weissenberger G."/>
            <person name="Zhu Y."/>
            <person name="Hemphill L."/>
            <person name="Shang Y."/>
            <person name="Youmans B."/>
            <person name="Ayvaz T."/>
            <person name="Ross M."/>
            <person name="Santibanez J."/>
            <person name="Aqrawi P."/>
            <person name="Gross S."/>
            <person name="Joshi V."/>
            <person name="Fowler G."/>
            <person name="Nazareth L."/>
            <person name="Reid J."/>
            <person name="Worley K."/>
            <person name="Petrosino J."/>
            <person name="Highlander S."/>
            <person name="Gibbs R."/>
        </authorList>
    </citation>
    <scope>NUCLEOTIDE SEQUENCE [LARGE SCALE GENOMIC DNA]</scope>
    <source>
        <strain evidence="11 12">JV21</strain>
    </source>
</reference>
<comment type="caution">
    <text evidence="11">The sequence shown here is derived from an EMBL/GenBank/DDBJ whole genome shotgun (WGS) entry which is preliminary data.</text>
</comment>
<dbReference type="InterPro" id="IPR015813">
    <property type="entry name" value="Pyrv/PenolPyrv_kinase-like_dom"/>
</dbReference>
<name>A0A828QYC2_CAMUP</name>
<evidence type="ECO:0000313" key="11">
    <source>
        <dbReference type="EMBL" id="EFU72030.1"/>
    </source>
</evidence>
<organism evidence="11 12">
    <name type="scientific">Campylobacter upsaliensis JV21</name>
    <dbReference type="NCBI Taxonomy" id="888826"/>
    <lineage>
        <taxon>Bacteria</taxon>
        <taxon>Pseudomonadati</taxon>
        <taxon>Campylobacterota</taxon>
        <taxon>Epsilonproteobacteria</taxon>
        <taxon>Campylobacterales</taxon>
        <taxon>Campylobacteraceae</taxon>
        <taxon>Campylobacter</taxon>
    </lineage>
</organism>
<comment type="pathway">
    <text evidence="1 7">Cofactor biosynthesis; (R)-pantothenate biosynthesis; (R)-pantoate from 3-methyl-2-oxobutanoate: step 1/2.</text>
</comment>
<keyword evidence="4 7" id="KW-0566">Pantothenate biosynthesis</keyword>
<evidence type="ECO:0000256" key="5">
    <source>
        <dbReference type="ARBA" id="ARBA00022679"/>
    </source>
</evidence>
<dbReference type="Pfam" id="PF02548">
    <property type="entry name" value="Pantoate_transf"/>
    <property type="match status" value="1"/>
</dbReference>
<dbReference type="EC" id="2.1.2.11" evidence="7"/>
<dbReference type="PANTHER" id="PTHR20881">
    <property type="entry name" value="3-METHYL-2-OXOBUTANOATE HYDROXYMETHYLTRANSFERASE"/>
    <property type="match status" value="1"/>
</dbReference>
<keyword evidence="7" id="KW-0963">Cytoplasm</keyword>
<gene>
    <name evidence="7 11" type="primary">panB</name>
    <name evidence="11" type="ORF">HMPREF9400_0764</name>
</gene>
<evidence type="ECO:0000256" key="10">
    <source>
        <dbReference type="PIRSR" id="PIRSR000388-3"/>
    </source>
</evidence>
<dbReference type="Gene3D" id="3.20.20.60">
    <property type="entry name" value="Phosphoenolpyruvate-binding domains"/>
    <property type="match status" value="1"/>
</dbReference>
<protein>
    <recommendedName>
        <fullName evidence="7">3-methyl-2-oxobutanoate hydroxymethyltransferase</fullName>
        <ecNumber evidence="7">2.1.2.11</ecNumber>
    </recommendedName>
    <alternativeName>
        <fullName evidence="7">Ketopantoate hydroxymethyltransferase</fullName>
        <shortName evidence="7">KPHMT</shortName>
    </alternativeName>
</protein>
<evidence type="ECO:0000313" key="12">
    <source>
        <dbReference type="Proteomes" id="UP000005813"/>
    </source>
</evidence>
<dbReference type="GO" id="GO:0005737">
    <property type="term" value="C:cytoplasm"/>
    <property type="evidence" value="ECO:0007669"/>
    <property type="project" value="UniProtKB-SubCell"/>
</dbReference>
<dbReference type="InterPro" id="IPR003700">
    <property type="entry name" value="Pantoate_hydroxy_MeTrfase"/>
</dbReference>
<keyword evidence="7 10" id="KW-0479">Metal-binding</keyword>
<evidence type="ECO:0000256" key="6">
    <source>
        <dbReference type="ARBA" id="ARBA00056497"/>
    </source>
</evidence>
<comment type="catalytic activity">
    <reaction evidence="7">
        <text>(6R)-5,10-methylene-5,6,7,8-tetrahydrofolate + 3-methyl-2-oxobutanoate + H2O = 2-dehydropantoate + (6S)-5,6,7,8-tetrahydrofolate</text>
        <dbReference type="Rhea" id="RHEA:11824"/>
        <dbReference type="ChEBI" id="CHEBI:11561"/>
        <dbReference type="ChEBI" id="CHEBI:11851"/>
        <dbReference type="ChEBI" id="CHEBI:15377"/>
        <dbReference type="ChEBI" id="CHEBI:15636"/>
        <dbReference type="ChEBI" id="CHEBI:57453"/>
        <dbReference type="EC" id="2.1.2.11"/>
    </reaction>
</comment>
<feature type="binding site" evidence="7 10">
    <location>
        <position position="116"/>
    </location>
    <ligand>
        <name>Mg(2+)</name>
        <dbReference type="ChEBI" id="CHEBI:18420"/>
    </ligand>
</feature>
<evidence type="ECO:0000256" key="9">
    <source>
        <dbReference type="PIRSR" id="PIRSR000388-2"/>
    </source>
</evidence>
<comment type="function">
    <text evidence="6 7">Catalyzes the reversible reaction in which hydroxymethyl group from 5,10-methylenetetrahydrofolate is transferred onto alpha-ketoisovalerate to form ketopantoate.</text>
</comment>
<dbReference type="SUPFAM" id="SSF51621">
    <property type="entry name" value="Phosphoenolpyruvate/pyruvate domain"/>
    <property type="match status" value="1"/>
</dbReference>
<dbReference type="Proteomes" id="UP000005813">
    <property type="component" value="Unassembled WGS sequence"/>
</dbReference>
<evidence type="ECO:0000256" key="1">
    <source>
        <dbReference type="ARBA" id="ARBA00005033"/>
    </source>
</evidence>
<dbReference type="GO" id="GO:0008168">
    <property type="term" value="F:methyltransferase activity"/>
    <property type="evidence" value="ECO:0007669"/>
    <property type="project" value="UniProtKB-KW"/>
</dbReference>